<protein>
    <submittedName>
        <fullName evidence="1">Uncharacterized protein</fullName>
    </submittedName>
</protein>
<organism evidence="1">
    <name type="scientific">marine sediment metagenome</name>
    <dbReference type="NCBI Taxonomy" id="412755"/>
    <lineage>
        <taxon>unclassified sequences</taxon>
        <taxon>metagenomes</taxon>
        <taxon>ecological metagenomes</taxon>
    </lineage>
</organism>
<reference evidence="1" key="1">
    <citation type="journal article" date="2014" name="Front. Microbiol.">
        <title>High frequency of phylogenetically diverse reductive dehalogenase-homologous genes in deep subseafloor sedimentary metagenomes.</title>
        <authorList>
            <person name="Kawai M."/>
            <person name="Futagami T."/>
            <person name="Toyoda A."/>
            <person name="Takaki Y."/>
            <person name="Nishi S."/>
            <person name="Hori S."/>
            <person name="Arai W."/>
            <person name="Tsubouchi T."/>
            <person name="Morono Y."/>
            <person name="Uchiyama I."/>
            <person name="Ito T."/>
            <person name="Fujiyama A."/>
            <person name="Inagaki F."/>
            <person name="Takami H."/>
        </authorList>
    </citation>
    <scope>NUCLEOTIDE SEQUENCE</scope>
    <source>
        <strain evidence="1">Expedition CK06-06</strain>
    </source>
</reference>
<feature type="non-terminal residue" evidence="1">
    <location>
        <position position="1"/>
    </location>
</feature>
<accession>X1QXF6</accession>
<evidence type="ECO:0000313" key="1">
    <source>
        <dbReference type="EMBL" id="GAI47964.1"/>
    </source>
</evidence>
<dbReference type="EMBL" id="BARV01039782">
    <property type="protein sequence ID" value="GAI47964.1"/>
    <property type="molecule type" value="Genomic_DNA"/>
</dbReference>
<gene>
    <name evidence="1" type="ORF">S06H3_60857</name>
</gene>
<comment type="caution">
    <text evidence="1">The sequence shown here is derived from an EMBL/GenBank/DDBJ whole genome shotgun (WGS) entry which is preliminary data.</text>
</comment>
<name>X1QXF6_9ZZZZ</name>
<dbReference type="AlphaFoldDB" id="X1QXF6"/>
<proteinExistence type="predicted"/>
<sequence>EKKTTVRLGTRSAQVSLKKRRREAWQKLKEVLTQLEGKDILVSYCGGARSHFWTDDLLLRRLQVERGWFPQKEGVPRVVVLWSGVRVKGMQQQIRVFLDQLSNMRTNDYGNYVHYLIDFWNGWGEYPLDQYRPQGSVSLVLSLGRKK</sequence>